<accession>A0A8S3ZCL3</accession>
<proteinExistence type="predicted"/>
<organism evidence="1 2">
    <name type="scientific">Candidula unifasciata</name>
    <dbReference type="NCBI Taxonomy" id="100452"/>
    <lineage>
        <taxon>Eukaryota</taxon>
        <taxon>Metazoa</taxon>
        <taxon>Spiralia</taxon>
        <taxon>Lophotrochozoa</taxon>
        <taxon>Mollusca</taxon>
        <taxon>Gastropoda</taxon>
        <taxon>Heterobranchia</taxon>
        <taxon>Euthyneura</taxon>
        <taxon>Panpulmonata</taxon>
        <taxon>Eupulmonata</taxon>
        <taxon>Stylommatophora</taxon>
        <taxon>Helicina</taxon>
        <taxon>Helicoidea</taxon>
        <taxon>Geomitridae</taxon>
        <taxon>Candidula</taxon>
    </lineage>
</organism>
<keyword evidence="2" id="KW-1185">Reference proteome</keyword>
<dbReference type="OrthoDB" id="6158071at2759"/>
<evidence type="ECO:0000313" key="1">
    <source>
        <dbReference type="EMBL" id="CAG5124781.1"/>
    </source>
</evidence>
<dbReference type="AlphaFoldDB" id="A0A8S3ZCL3"/>
<protein>
    <recommendedName>
        <fullName evidence="3">EGF-like domain-containing protein</fullName>
    </recommendedName>
</protein>
<evidence type="ECO:0000313" key="2">
    <source>
        <dbReference type="Proteomes" id="UP000678393"/>
    </source>
</evidence>
<gene>
    <name evidence="1" type="ORF">CUNI_LOCUS10339</name>
</gene>
<dbReference type="EMBL" id="CAJHNH020001875">
    <property type="protein sequence ID" value="CAG5124781.1"/>
    <property type="molecule type" value="Genomic_DNA"/>
</dbReference>
<name>A0A8S3ZCL3_9EUPU</name>
<sequence length="143" mass="15366">MCCSGPWNTILALEVVRNYVTSCPSGWFGSQCKYKCRCVNNACDASGQCAGSYTCQGGWFGPACQYADLAFAAENASALTDGDDSTCDVAPDVNKTLVTLQEPTFFTWLRIRVTDDGLSVCSSICHMSVCLSVSLPVCTYLHV</sequence>
<dbReference type="Gene3D" id="2.170.300.10">
    <property type="entry name" value="Tie2 ligand-binding domain superfamily"/>
    <property type="match status" value="1"/>
</dbReference>
<dbReference type="Proteomes" id="UP000678393">
    <property type="component" value="Unassembled WGS sequence"/>
</dbReference>
<reference evidence="1" key="1">
    <citation type="submission" date="2021-04" db="EMBL/GenBank/DDBJ databases">
        <authorList>
            <consortium name="Molecular Ecology Group"/>
        </authorList>
    </citation>
    <scope>NUCLEOTIDE SEQUENCE</scope>
</reference>
<evidence type="ECO:0008006" key="3">
    <source>
        <dbReference type="Google" id="ProtNLM"/>
    </source>
</evidence>
<comment type="caution">
    <text evidence="1">The sequence shown here is derived from an EMBL/GenBank/DDBJ whole genome shotgun (WGS) entry which is preliminary data.</text>
</comment>